<feature type="region of interest" description="Disordered" evidence="1">
    <location>
        <begin position="69"/>
        <end position="136"/>
    </location>
</feature>
<protein>
    <recommendedName>
        <fullName evidence="2">SAP domain-containing protein</fullName>
    </recommendedName>
</protein>
<feature type="region of interest" description="Disordered" evidence="1">
    <location>
        <begin position="201"/>
        <end position="261"/>
    </location>
</feature>
<accession>A0A9P5TYF2</accession>
<dbReference type="Proteomes" id="UP000772434">
    <property type="component" value="Unassembled WGS sequence"/>
</dbReference>
<dbReference type="AlphaFoldDB" id="A0A9P5TYF2"/>
<keyword evidence="4" id="KW-1185">Reference proteome</keyword>
<feature type="compositionally biased region" description="Polar residues" evidence="1">
    <location>
        <begin position="230"/>
        <end position="242"/>
    </location>
</feature>
<dbReference type="OrthoDB" id="3049189at2759"/>
<evidence type="ECO:0000313" key="4">
    <source>
        <dbReference type="Proteomes" id="UP000772434"/>
    </source>
</evidence>
<dbReference type="EMBL" id="JADNRY010000322">
    <property type="protein sequence ID" value="KAF9059149.1"/>
    <property type="molecule type" value="Genomic_DNA"/>
</dbReference>
<organism evidence="3 4">
    <name type="scientific">Rhodocollybia butyracea</name>
    <dbReference type="NCBI Taxonomy" id="206335"/>
    <lineage>
        <taxon>Eukaryota</taxon>
        <taxon>Fungi</taxon>
        <taxon>Dikarya</taxon>
        <taxon>Basidiomycota</taxon>
        <taxon>Agaricomycotina</taxon>
        <taxon>Agaricomycetes</taxon>
        <taxon>Agaricomycetidae</taxon>
        <taxon>Agaricales</taxon>
        <taxon>Marasmiineae</taxon>
        <taxon>Omphalotaceae</taxon>
        <taxon>Rhodocollybia</taxon>
    </lineage>
</organism>
<gene>
    <name evidence="3" type="ORF">BDP27DRAFT_1431769</name>
</gene>
<evidence type="ECO:0000256" key="1">
    <source>
        <dbReference type="SAM" id="MobiDB-lite"/>
    </source>
</evidence>
<evidence type="ECO:0000313" key="3">
    <source>
        <dbReference type="EMBL" id="KAF9059149.1"/>
    </source>
</evidence>
<feature type="compositionally biased region" description="Basic and acidic residues" evidence="1">
    <location>
        <begin position="126"/>
        <end position="136"/>
    </location>
</feature>
<reference evidence="3" key="1">
    <citation type="submission" date="2020-11" db="EMBL/GenBank/DDBJ databases">
        <authorList>
            <consortium name="DOE Joint Genome Institute"/>
            <person name="Ahrendt S."/>
            <person name="Riley R."/>
            <person name="Andreopoulos W."/>
            <person name="Labutti K."/>
            <person name="Pangilinan J."/>
            <person name="Ruiz-Duenas F.J."/>
            <person name="Barrasa J.M."/>
            <person name="Sanchez-Garcia M."/>
            <person name="Camarero S."/>
            <person name="Miyauchi S."/>
            <person name="Serrano A."/>
            <person name="Linde D."/>
            <person name="Babiker R."/>
            <person name="Drula E."/>
            <person name="Ayuso-Fernandez I."/>
            <person name="Pacheco R."/>
            <person name="Padilla G."/>
            <person name="Ferreira P."/>
            <person name="Barriuso J."/>
            <person name="Kellner H."/>
            <person name="Castanera R."/>
            <person name="Alfaro M."/>
            <person name="Ramirez L."/>
            <person name="Pisabarro A.G."/>
            <person name="Kuo A."/>
            <person name="Tritt A."/>
            <person name="Lipzen A."/>
            <person name="He G."/>
            <person name="Yan M."/>
            <person name="Ng V."/>
            <person name="Cullen D."/>
            <person name="Martin F."/>
            <person name="Rosso M.-N."/>
            <person name="Henrissat B."/>
            <person name="Hibbett D."/>
            <person name="Martinez A.T."/>
            <person name="Grigoriev I.V."/>
        </authorList>
    </citation>
    <scope>NUCLEOTIDE SEQUENCE</scope>
    <source>
        <strain evidence="3">AH 40177</strain>
    </source>
</reference>
<proteinExistence type="predicted"/>
<sequence length="457" mass="51062">MAAGLVIPGDDVKEENFSFPGGTTVQLRKKNLSELKELLRDYKLTLAGNKAQVLQRLIDFSGNPSAWNSLVAGHRRPHKGPREVTNNATTSPDHDKKPKKKSQVNVRRDELMGERPPNEPAHVVQRSKDTRTRQEKDELHAWAKQFRTNTPDMRKPWVPIKAAENPKPALDSRLATIEGQLQALLSAKSELQTRLLGTPANANMDASMPPPHPVSTSSSTVVGAPRHLDSSSTQDVVHSFQSLGPHVPPPSTSPTPSPTPPLSLLPVAIPPPAPDIEMVNAQVTELKKLLILGNGTRLEFLSSDVADPLALSFAKDIPKLSRVWDDCRADFSPSECTLRIKGHAIALKHWPVAYSYSQDSRWTGIKKKWGTWKWIADRYNQSTPENFWAEFYDHEHDQRMTFTAIDNHLRKQRKKSDQLTVEQQREQLGVDFSQQFQVRGKPMVCASAIAKRAAKKS</sequence>
<dbReference type="InterPro" id="IPR003034">
    <property type="entry name" value="SAP_dom"/>
</dbReference>
<feature type="compositionally biased region" description="Pro residues" evidence="1">
    <location>
        <begin position="246"/>
        <end position="261"/>
    </location>
</feature>
<evidence type="ECO:0000259" key="2">
    <source>
        <dbReference type="Pfam" id="PF02037"/>
    </source>
</evidence>
<feature type="compositionally biased region" description="Basic and acidic residues" evidence="1">
    <location>
        <begin position="106"/>
        <end position="117"/>
    </location>
</feature>
<name>A0A9P5TYF2_9AGAR</name>
<dbReference type="Pfam" id="PF02037">
    <property type="entry name" value="SAP"/>
    <property type="match status" value="1"/>
</dbReference>
<comment type="caution">
    <text evidence="3">The sequence shown here is derived from an EMBL/GenBank/DDBJ whole genome shotgun (WGS) entry which is preliminary data.</text>
</comment>
<feature type="domain" description="SAP" evidence="2">
    <location>
        <begin position="29"/>
        <end position="60"/>
    </location>
</feature>